<protein>
    <submittedName>
        <fullName evidence="1">Uncharacterized protein</fullName>
    </submittedName>
</protein>
<reference evidence="1 2" key="1">
    <citation type="journal article" date="2015" name="Environ. Microbiol.">
        <title>Metagenome sequence of Elaphomyces granulatus from sporocarp tissue reveals Ascomycota ectomycorrhizal fingerprints of genome expansion and a Proteobacteria-rich microbiome.</title>
        <authorList>
            <person name="Quandt C.A."/>
            <person name="Kohler A."/>
            <person name="Hesse C.N."/>
            <person name="Sharpton T.J."/>
            <person name="Martin F."/>
            <person name="Spatafora J.W."/>
        </authorList>
    </citation>
    <scope>NUCLEOTIDE SEQUENCE [LARGE SCALE GENOMIC DNA]</scope>
    <source>
        <strain evidence="1 2">OSC145934</strain>
    </source>
</reference>
<evidence type="ECO:0000313" key="1">
    <source>
        <dbReference type="EMBL" id="OXV05119.1"/>
    </source>
</evidence>
<proteinExistence type="predicted"/>
<dbReference type="EMBL" id="NPHW01007678">
    <property type="protein sequence ID" value="OXV05119.1"/>
    <property type="molecule type" value="Genomic_DNA"/>
</dbReference>
<gene>
    <name evidence="1" type="ORF">Egran_07113</name>
</gene>
<accession>A0A232LLT1</accession>
<sequence>MAKSSQLQWLQQGCIY</sequence>
<organism evidence="1 2">
    <name type="scientific">Elaphomyces granulatus</name>
    <dbReference type="NCBI Taxonomy" id="519963"/>
    <lineage>
        <taxon>Eukaryota</taxon>
        <taxon>Fungi</taxon>
        <taxon>Dikarya</taxon>
        <taxon>Ascomycota</taxon>
        <taxon>Pezizomycotina</taxon>
        <taxon>Eurotiomycetes</taxon>
        <taxon>Eurotiomycetidae</taxon>
        <taxon>Eurotiales</taxon>
        <taxon>Elaphomycetaceae</taxon>
        <taxon>Elaphomyces</taxon>
    </lineage>
</organism>
<dbReference type="AlphaFoldDB" id="A0A232LLT1"/>
<comment type="caution">
    <text evidence="1">The sequence shown here is derived from an EMBL/GenBank/DDBJ whole genome shotgun (WGS) entry which is preliminary data.</text>
</comment>
<evidence type="ECO:0000313" key="2">
    <source>
        <dbReference type="Proteomes" id="UP000243515"/>
    </source>
</evidence>
<keyword evidence="2" id="KW-1185">Reference proteome</keyword>
<name>A0A232LLT1_9EURO</name>
<dbReference type="Proteomes" id="UP000243515">
    <property type="component" value="Unassembled WGS sequence"/>
</dbReference>